<sequence length="156" mass="17009">MTRPHATGDNMSAQAADDGGFRLWERVLPLFTTVEYQLDRTLQRRHDITLASLMALGAVAGAHPEPVTVGAVARRLGVAVSSASRVLAQLERAGRVNRGSWPGDRRISGIHLTQAGHDLWEQARPTLDCALDAAFNVLAFDERYAHVVARLCRGTD</sequence>
<dbReference type="PANTHER" id="PTHR33164">
    <property type="entry name" value="TRANSCRIPTIONAL REGULATOR, MARR FAMILY"/>
    <property type="match status" value="1"/>
</dbReference>
<protein>
    <submittedName>
        <fullName evidence="2">MarR family transcriptional regulator</fullName>
    </submittedName>
</protein>
<dbReference type="EMBL" id="JAQOSK010000016">
    <property type="protein sequence ID" value="MDC2959323.1"/>
    <property type="molecule type" value="Genomic_DNA"/>
</dbReference>
<evidence type="ECO:0000259" key="1">
    <source>
        <dbReference type="PROSITE" id="PS50995"/>
    </source>
</evidence>
<dbReference type="SUPFAM" id="SSF46785">
    <property type="entry name" value="Winged helix' DNA-binding domain"/>
    <property type="match status" value="1"/>
</dbReference>
<dbReference type="InterPro" id="IPR039422">
    <property type="entry name" value="MarR/SlyA-like"/>
</dbReference>
<comment type="caution">
    <text evidence="2">The sequence shown here is derived from an EMBL/GenBank/DDBJ whole genome shotgun (WGS) entry which is preliminary data.</text>
</comment>
<keyword evidence="3" id="KW-1185">Reference proteome</keyword>
<organism evidence="2 3">
    <name type="scientific">Streptomyces gilvifuscus</name>
    <dbReference type="NCBI Taxonomy" id="1550617"/>
    <lineage>
        <taxon>Bacteria</taxon>
        <taxon>Bacillati</taxon>
        <taxon>Actinomycetota</taxon>
        <taxon>Actinomycetes</taxon>
        <taxon>Kitasatosporales</taxon>
        <taxon>Streptomycetaceae</taxon>
        <taxon>Streptomyces</taxon>
    </lineage>
</organism>
<proteinExistence type="predicted"/>
<dbReference type="InterPro" id="IPR000835">
    <property type="entry name" value="HTH_MarR-typ"/>
</dbReference>
<feature type="domain" description="HTH marR-type" evidence="1">
    <location>
        <begin position="20"/>
        <end position="156"/>
    </location>
</feature>
<dbReference type="InterPro" id="IPR036390">
    <property type="entry name" value="WH_DNA-bd_sf"/>
</dbReference>
<evidence type="ECO:0000313" key="3">
    <source>
        <dbReference type="Proteomes" id="UP001221328"/>
    </source>
</evidence>
<dbReference type="PANTHER" id="PTHR33164:SF57">
    <property type="entry name" value="MARR-FAMILY TRANSCRIPTIONAL REGULATOR"/>
    <property type="match status" value="1"/>
</dbReference>
<gene>
    <name evidence="2" type="ORF">PO587_33330</name>
</gene>
<dbReference type="Pfam" id="PF12802">
    <property type="entry name" value="MarR_2"/>
    <property type="match status" value="1"/>
</dbReference>
<reference evidence="2 3" key="1">
    <citation type="journal article" date="2015" name="Int. J. Syst. Evol. Microbiol.">
        <title>Streptomyces gilvifuscus sp. nov., an actinomycete that produces antibacterial compounds isolated from soil.</title>
        <authorList>
            <person name="Nguyen T.M."/>
            <person name="Kim J."/>
        </authorList>
    </citation>
    <scope>NUCLEOTIDE SEQUENCE [LARGE SCALE GENOMIC DNA]</scope>
    <source>
        <strain evidence="2 3">T113</strain>
    </source>
</reference>
<dbReference type="SMART" id="SM00347">
    <property type="entry name" value="HTH_MARR"/>
    <property type="match status" value="1"/>
</dbReference>
<dbReference type="Proteomes" id="UP001221328">
    <property type="component" value="Unassembled WGS sequence"/>
</dbReference>
<dbReference type="PROSITE" id="PS50995">
    <property type="entry name" value="HTH_MARR_2"/>
    <property type="match status" value="1"/>
</dbReference>
<accession>A0ABT5G3C2</accession>
<dbReference type="InterPro" id="IPR036388">
    <property type="entry name" value="WH-like_DNA-bd_sf"/>
</dbReference>
<name>A0ABT5G3C2_9ACTN</name>
<evidence type="ECO:0000313" key="2">
    <source>
        <dbReference type="EMBL" id="MDC2959323.1"/>
    </source>
</evidence>
<dbReference type="Gene3D" id="1.10.10.10">
    <property type="entry name" value="Winged helix-like DNA-binding domain superfamily/Winged helix DNA-binding domain"/>
    <property type="match status" value="1"/>
</dbReference>
<dbReference type="RefSeq" id="WP_200701733.1">
    <property type="nucleotide sequence ID" value="NZ_JAQOSK010000016.1"/>
</dbReference>